<dbReference type="Proteomes" id="UP000287033">
    <property type="component" value="Unassembled WGS sequence"/>
</dbReference>
<keyword evidence="16" id="KW-1185">Reference proteome</keyword>
<keyword evidence="10" id="KW-0325">Glycoprotein</keyword>
<keyword evidence="11" id="KW-0326">Glycosidase</keyword>
<feature type="compositionally biased region" description="Polar residues" evidence="12">
    <location>
        <begin position="27"/>
        <end position="37"/>
    </location>
</feature>
<keyword evidence="6" id="KW-0430">Lectin</keyword>
<evidence type="ECO:0000256" key="1">
    <source>
        <dbReference type="ARBA" id="ARBA00000251"/>
    </source>
</evidence>
<dbReference type="STRING" id="137246.A0A401SGW6"/>
<evidence type="ECO:0000256" key="6">
    <source>
        <dbReference type="ARBA" id="ARBA00022734"/>
    </source>
</evidence>
<organism evidence="15 16">
    <name type="scientific">Chiloscyllium punctatum</name>
    <name type="common">Brownbanded bambooshark</name>
    <name type="synonym">Hemiscyllium punctatum</name>
    <dbReference type="NCBI Taxonomy" id="137246"/>
    <lineage>
        <taxon>Eukaryota</taxon>
        <taxon>Metazoa</taxon>
        <taxon>Chordata</taxon>
        <taxon>Craniata</taxon>
        <taxon>Vertebrata</taxon>
        <taxon>Chondrichthyes</taxon>
        <taxon>Elasmobranchii</taxon>
        <taxon>Galeomorphii</taxon>
        <taxon>Galeoidea</taxon>
        <taxon>Orectolobiformes</taxon>
        <taxon>Hemiscylliidae</taxon>
        <taxon>Chiloscyllium</taxon>
    </lineage>
</organism>
<proteinExistence type="inferred from homology"/>
<dbReference type="InterPro" id="IPR011050">
    <property type="entry name" value="Pectin_lyase_fold/virulence"/>
</dbReference>
<dbReference type="InterPro" id="IPR019316">
    <property type="entry name" value="G8_domain"/>
</dbReference>
<dbReference type="SMART" id="SM01225">
    <property type="entry name" value="G8"/>
    <property type="match status" value="1"/>
</dbReference>
<dbReference type="CDD" id="cd13938">
    <property type="entry name" value="PANDER_like_TMEM2"/>
    <property type="match status" value="1"/>
</dbReference>
<evidence type="ECO:0000256" key="11">
    <source>
        <dbReference type="ARBA" id="ARBA00023295"/>
    </source>
</evidence>
<keyword evidence="13" id="KW-0812">Transmembrane</keyword>
<dbReference type="EC" id="3.2.1.35" evidence="4"/>
<accession>A0A401SGW6</accession>
<feature type="domain" description="G8" evidence="14">
    <location>
        <begin position="138"/>
        <end position="262"/>
    </location>
</feature>
<dbReference type="GO" id="GO:0005886">
    <property type="term" value="C:plasma membrane"/>
    <property type="evidence" value="ECO:0007669"/>
    <property type="project" value="UniProtKB-SubCell"/>
</dbReference>
<dbReference type="GO" id="GO:0004415">
    <property type="term" value="F:hyalurononglucosaminidase activity"/>
    <property type="evidence" value="ECO:0007669"/>
    <property type="project" value="UniProtKB-EC"/>
</dbReference>
<evidence type="ECO:0000256" key="5">
    <source>
        <dbReference type="ARBA" id="ARBA00022475"/>
    </source>
</evidence>
<dbReference type="SUPFAM" id="SSF51126">
    <property type="entry name" value="Pectin lyase-like"/>
    <property type="match status" value="1"/>
</dbReference>
<protein>
    <recommendedName>
        <fullName evidence="4">hyaluronoglucosaminidase</fullName>
        <ecNumber evidence="4">3.2.1.35</ecNumber>
    </recommendedName>
</protein>
<comment type="subcellular location">
    <subcellularLocation>
        <location evidence="2">Cell membrane</location>
    </subcellularLocation>
</comment>
<comment type="catalytic activity">
    <reaction evidence="1">
        <text>Random hydrolysis of (1-&gt;4)-linkages between N-acetyl-beta-D-glucosamine and D-glucuronate residues in hyaluronate.</text>
        <dbReference type="EC" id="3.2.1.35"/>
    </reaction>
</comment>
<evidence type="ECO:0000313" key="16">
    <source>
        <dbReference type="Proteomes" id="UP000287033"/>
    </source>
</evidence>
<evidence type="ECO:0000256" key="7">
    <source>
        <dbReference type="ARBA" id="ARBA00022737"/>
    </source>
</evidence>
<evidence type="ECO:0000259" key="14">
    <source>
        <dbReference type="PROSITE" id="PS51484"/>
    </source>
</evidence>
<evidence type="ECO:0000256" key="8">
    <source>
        <dbReference type="ARBA" id="ARBA00022801"/>
    </source>
</evidence>
<dbReference type="Pfam" id="PF24605">
    <property type="entry name" value="CEMIP_X"/>
    <property type="match status" value="1"/>
</dbReference>
<keyword evidence="7" id="KW-0677">Repeat</keyword>
<evidence type="ECO:0000313" key="15">
    <source>
        <dbReference type="EMBL" id="GCC29590.1"/>
    </source>
</evidence>
<keyword evidence="9 13" id="KW-0472">Membrane</keyword>
<evidence type="ECO:0000256" key="9">
    <source>
        <dbReference type="ARBA" id="ARBA00023136"/>
    </source>
</evidence>
<feature type="transmembrane region" description="Helical" evidence="13">
    <location>
        <begin position="100"/>
        <end position="121"/>
    </location>
</feature>
<dbReference type="GO" id="GO:0030246">
    <property type="term" value="F:carbohydrate binding"/>
    <property type="evidence" value="ECO:0007669"/>
    <property type="project" value="UniProtKB-KW"/>
</dbReference>
<evidence type="ECO:0000256" key="2">
    <source>
        <dbReference type="ARBA" id="ARBA00004236"/>
    </source>
</evidence>
<evidence type="ECO:0000256" key="13">
    <source>
        <dbReference type="SAM" id="Phobius"/>
    </source>
</evidence>
<dbReference type="PANTHER" id="PTHR15535:SF26">
    <property type="entry name" value="CELL SURFACE HYALURONIDASE"/>
    <property type="match status" value="1"/>
</dbReference>
<dbReference type="PROSITE" id="PS51484">
    <property type="entry name" value="G8"/>
    <property type="match status" value="1"/>
</dbReference>
<dbReference type="InterPro" id="IPR055400">
    <property type="entry name" value="CEMIP_X"/>
</dbReference>
<dbReference type="OMA" id="DYGCPRA"/>
<dbReference type="Pfam" id="PF10162">
    <property type="entry name" value="G8"/>
    <property type="match status" value="1"/>
</dbReference>
<dbReference type="Pfam" id="PF24606">
    <property type="entry name" value="CEMIP_beta-hel"/>
    <property type="match status" value="1"/>
</dbReference>
<dbReference type="OrthoDB" id="120976at2759"/>
<name>A0A401SGW6_CHIPU</name>
<evidence type="ECO:0000256" key="12">
    <source>
        <dbReference type="SAM" id="MobiDB-lite"/>
    </source>
</evidence>
<feature type="region of interest" description="Disordered" evidence="12">
    <location>
        <begin position="14"/>
        <end position="40"/>
    </location>
</feature>
<evidence type="ECO:0000256" key="3">
    <source>
        <dbReference type="ARBA" id="ARBA00007586"/>
    </source>
</evidence>
<dbReference type="PANTHER" id="PTHR15535">
    <property type="entry name" value="TRANSMEMBRANE PROTEIN 2-RELATED"/>
    <property type="match status" value="1"/>
</dbReference>
<dbReference type="InterPro" id="IPR039473">
    <property type="entry name" value="TMEM2_PANDER-like"/>
</dbReference>
<comment type="caution">
    <text evidence="15">The sequence shown here is derived from an EMBL/GenBank/DDBJ whole genome shotgun (WGS) entry which is preliminary data.</text>
</comment>
<comment type="similarity">
    <text evidence="3">Belongs to the CEMIP family.</text>
</comment>
<dbReference type="InterPro" id="IPR039477">
    <property type="entry name" value="ILEI/PANDER_dom"/>
</dbReference>
<keyword evidence="8" id="KW-0378">Hydrolase</keyword>
<evidence type="ECO:0000256" key="10">
    <source>
        <dbReference type="ARBA" id="ARBA00023180"/>
    </source>
</evidence>
<reference evidence="15 16" key="1">
    <citation type="journal article" date="2018" name="Nat. Ecol. Evol.">
        <title>Shark genomes provide insights into elasmobranch evolution and the origin of vertebrates.</title>
        <authorList>
            <person name="Hara Y"/>
            <person name="Yamaguchi K"/>
            <person name="Onimaru K"/>
            <person name="Kadota M"/>
            <person name="Koyanagi M"/>
            <person name="Keeley SD"/>
            <person name="Tatsumi K"/>
            <person name="Tanaka K"/>
            <person name="Motone F"/>
            <person name="Kageyama Y"/>
            <person name="Nozu R"/>
            <person name="Adachi N"/>
            <person name="Nishimura O"/>
            <person name="Nakagawa R"/>
            <person name="Tanegashima C"/>
            <person name="Kiyatake I"/>
            <person name="Matsumoto R"/>
            <person name="Murakumo K"/>
            <person name="Nishida K"/>
            <person name="Terakita A"/>
            <person name="Kuratani S"/>
            <person name="Sato K"/>
            <person name="Hyodo S Kuraku.S."/>
        </authorList>
    </citation>
    <scope>NUCLEOTIDE SEQUENCE [LARGE SCALE GENOMIC DNA]</scope>
</reference>
<keyword evidence="5" id="KW-1003">Cell membrane</keyword>
<evidence type="ECO:0000256" key="4">
    <source>
        <dbReference type="ARBA" id="ARBA00012774"/>
    </source>
</evidence>
<sequence>MLSELYVIKQKLTGDMQEDKKRPASSFPYSPASNGRRCQSPGYVPGRVMPVRPPPAPRVADLSVQWSSSKMDNQAIFTRRGNDQWHRSEESRRKKVKSSYICFGIFMGILLIVLAVVLGTGSKFKRDENCPDQKFGFRDWNPGHDKQKRVIIEKGDNLRLVSSATVHSIIIQHGGVLVFADSADGSQNISLKCDYILVKDGGALHIGAEKCLYKSRAKIMLSGRSDEGEDVPGFGKKFIGVEAGGILELHGAQKTSWTLLSKSLPPSGLEAGSYFEKPTTRGLNVRVIDQDTGQVLLADKFDTHDFANESRRLQSFLKSQDSGRIIAIAVRDSAAKNLLLETKKTIQKLLGSRHVQDLSYRQAWALVSVLGGGNLSCSESVRDYENHDTGGKARASREFVTVDGVKFAVSASSQWKKGIPLSEFHVEVSGGFILDLLDEVEGWEKDDRIVIASTDYSMYQAEEFTLLPCPECTRHQVKVKEKAQFLHVGEIMDGIDMRAEVGILTRNIVIEGEMENSCYGDNWCQFFKHDTFGGHVKILKNFTSVHLSNVELMHMGQQVMGSYPVHFHLCGDVDTRGGYSSPTYLKSLAIHHCFSRCVTVHATSGLLIHDTVGYDTLGHCFFLEDGIEQRNTLYHNLGLVTKPGTLLPTDRNDAMCSSILNNVYGNYIPVPATDCKAVSTFWIANPNNHLISNAAAGSQDTGIWYLFHKVPTGDSQGLFSETKAELTPLGTFYNNRVHSNFKAGLFIDKGVKITNASADDPREYLCLDNSARFRPHQDADPQKSRVAAVIDRLIAFKNNDHGAWVRGGDVVFRNSGFSDNGIGLSFASDGSFPKDEGSSQEISESLFVGESRNYGSQGGQNKYWGVGGVDGKNRTLPRDKTFPIRGFQIYDGPIHVTKTTFQNYMATPVRFASAVGFFLKNPWQMTPKNSLSLVKFGKSVSLKVFFGKPGPWFEACDLDGDKNAVFHDIDGSVTGYRDTYVGRMDNFLIQHPSCENVTSWFGSVCSGKYAQVYVQTRRPQNLTMTIVRDEYSNNPMTLRGINQRADFQQYQPVVMLQKGYTIHWNGRAPEETFLYLINFNKEDWIRIGLCYPQATTFQVIADIYQRQNSTAHSVEDYKAVSSLKEVQNKPAERQYYFDNSTGLLFLMLQARHHREGHSYCSTQGCERVKITATMQSQAVSNCMAAASRKYASPPKATVVMPPKSLNECVNCGASQRVFTSDPHKTYLLVQIQSLSKTQILQGHSESYISVNGIRFPFQNGFFVMLVDACSGTVTKHTSFNKADTAMAKFLSTGIAQRSIILLGSKDTISGDIDAISEKMVQLGIAKPAQLHKKESIAFFGYKGEFNPSWTRLYSSPAGQSLQLLEKYIPLHLQDYGCTNVTKPQRKELELLQNALQ</sequence>
<dbReference type="PROSITE" id="PS52031">
    <property type="entry name" value="GG_LECTIN"/>
    <property type="match status" value="2"/>
</dbReference>
<keyword evidence="13" id="KW-1133">Transmembrane helix</keyword>
<dbReference type="EMBL" id="BEZZ01000259">
    <property type="protein sequence ID" value="GCC29590.1"/>
    <property type="molecule type" value="Genomic_DNA"/>
</dbReference>
<dbReference type="InterPro" id="IPR055401">
    <property type="entry name" value="CEMIP_beta-hel_dom"/>
</dbReference>
<gene>
    <name evidence="15" type="ORF">chiPu_0008033</name>
</gene>
<dbReference type="InterPro" id="IPR052252">
    <property type="entry name" value="CEMIP/CEMIP2"/>
</dbReference>
<dbReference type="Pfam" id="PF15711">
    <property type="entry name" value="ILEI"/>
    <property type="match status" value="2"/>
</dbReference>